<sequence>MLIDFLTEQQKQFDRAAQAVLSSAERYLCFDSIADVYAAPWLANFPKAAQLSVSGLDDGAEQFCIRVQFDAQYMQIDYAESTHAVWLDRFGKKRHF</sequence>
<dbReference type="EMBL" id="RAXV01000031">
    <property type="protein sequence ID" value="RKG29900.1"/>
    <property type="molecule type" value="Genomic_DNA"/>
</dbReference>
<reference evidence="1 2" key="1">
    <citation type="submission" date="2018-09" db="EMBL/GenBank/DDBJ databases">
        <title>The draft genome of Acinetobacter spp. strains.</title>
        <authorList>
            <person name="Qin J."/>
            <person name="Feng Y."/>
            <person name="Zong Z."/>
        </authorList>
    </citation>
    <scope>NUCLEOTIDE SEQUENCE [LARGE SCALE GENOMIC DNA]</scope>
    <source>
        <strain evidence="1 2">WCHAc060012</strain>
    </source>
</reference>
<dbReference type="Proteomes" id="UP000282388">
    <property type="component" value="Unassembled WGS sequence"/>
</dbReference>
<dbReference type="RefSeq" id="WP_120403306.1">
    <property type="nucleotide sequence ID" value="NZ_RAXV01000031.1"/>
</dbReference>
<accession>A0A3A8EGK5</accession>
<evidence type="ECO:0000313" key="2">
    <source>
        <dbReference type="Proteomes" id="UP000282388"/>
    </source>
</evidence>
<keyword evidence="2" id="KW-1185">Reference proteome</keyword>
<evidence type="ECO:0000313" key="1">
    <source>
        <dbReference type="EMBL" id="RKG29900.1"/>
    </source>
</evidence>
<organism evidence="1 2">
    <name type="scientific">Acinetobacter tianfuensis</name>
    <dbReference type="NCBI Taxonomy" id="2419603"/>
    <lineage>
        <taxon>Bacteria</taxon>
        <taxon>Pseudomonadati</taxon>
        <taxon>Pseudomonadota</taxon>
        <taxon>Gammaproteobacteria</taxon>
        <taxon>Moraxellales</taxon>
        <taxon>Moraxellaceae</taxon>
        <taxon>Acinetobacter</taxon>
    </lineage>
</organism>
<comment type="caution">
    <text evidence="1">The sequence shown here is derived from an EMBL/GenBank/DDBJ whole genome shotgun (WGS) entry which is preliminary data.</text>
</comment>
<protein>
    <submittedName>
        <fullName evidence="1">Uncharacterized protein</fullName>
    </submittedName>
</protein>
<name>A0A3A8EGK5_9GAMM</name>
<dbReference type="AlphaFoldDB" id="A0A3A8EGK5"/>
<dbReference type="OrthoDB" id="6711123at2"/>
<proteinExistence type="predicted"/>
<gene>
    <name evidence="1" type="ORF">D7V32_13170</name>
</gene>